<dbReference type="PROSITE" id="PS00396">
    <property type="entry name" value="TOPO_IA_1"/>
    <property type="match status" value="1"/>
</dbReference>
<dbReference type="CDD" id="cd03363">
    <property type="entry name" value="TOPRIM_TopoIA_TopoI"/>
    <property type="match status" value="1"/>
</dbReference>
<dbReference type="GO" id="GO:0006265">
    <property type="term" value="P:DNA topological change"/>
    <property type="evidence" value="ECO:0007669"/>
    <property type="project" value="UniProtKB-UniRule"/>
</dbReference>
<keyword evidence="3" id="KW-0479">Metal-binding</keyword>
<comment type="function">
    <text evidence="10">Releases the supercoiling and torsional tension of DNA, which is introduced during the DNA replication and transcription, by transiently cleaving and rejoining one strand of the DNA duplex. Introduces a single-strand break via transesterification at a target site in duplex DNA. The scissile phosphodiester is attacked by the catalytic tyrosine of the enzyme, resulting in the formation of a DNA-(5'-phosphotyrosyl)-enzyme intermediate and the expulsion of a 3'-OH DNA strand. The free DNA strand then undergoes passage around the unbroken strand, thus removing DNA supercoils. Finally, in the religation step, the DNA 3'-OH attacks the covalent intermediate to expel the active-site tyrosine and restore the DNA phosphodiester backbone.</text>
</comment>
<keyword evidence="4" id="KW-0863">Zinc-finger</keyword>
<keyword evidence="8 10" id="KW-0238">DNA-binding</keyword>
<evidence type="ECO:0000313" key="13">
    <source>
        <dbReference type="EMBL" id="OGY10769.1"/>
    </source>
</evidence>
<evidence type="ECO:0000256" key="10">
    <source>
        <dbReference type="HAMAP-Rule" id="MF_00952"/>
    </source>
</evidence>
<evidence type="ECO:0000256" key="7">
    <source>
        <dbReference type="ARBA" id="ARBA00023029"/>
    </source>
</evidence>
<dbReference type="InterPro" id="IPR013824">
    <property type="entry name" value="Topo_IA_cen_sub1"/>
</dbReference>
<feature type="active site" description="O-(5'-phospho-DNA)-tyrosine intermediate" evidence="10">
    <location>
        <position position="291"/>
    </location>
</feature>
<dbReference type="EMBL" id="MHBZ01000030">
    <property type="protein sequence ID" value="OGY10769.1"/>
    <property type="molecule type" value="Genomic_DNA"/>
</dbReference>
<dbReference type="Proteomes" id="UP000178319">
    <property type="component" value="Unassembled WGS sequence"/>
</dbReference>
<comment type="subunit">
    <text evidence="10">Monomer.</text>
</comment>
<dbReference type="AlphaFoldDB" id="A0A1G1V5W5"/>
<dbReference type="Pfam" id="PF01396">
    <property type="entry name" value="Zn_ribbon_Top1"/>
    <property type="match status" value="2"/>
</dbReference>
<feature type="site" description="Interaction with DNA" evidence="10">
    <location>
        <position position="140"/>
    </location>
</feature>
<dbReference type="Gene3D" id="1.10.290.10">
    <property type="entry name" value="Topoisomerase I, domain 4"/>
    <property type="match status" value="1"/>
</dbReference>
<feature type="site" description="Interaction with DNA" evidence="10">
    <location>
        <position position="293"/>
    </location>
</feature>
<proteinExistence type="inferred from homology"/>
<dbReference type="InterPro" id="IPR005733">
    <property type="entry name" value="TopoI_bac-type"/>
</dbReference>
<evidence type="ECO:0000256" key="8">
    <source>
        <dbReference type="ARBA" id="ARBA00023125"/>
    </source>
</evidence>
<evidence type="ECO:0000313" key="14">
    <source>
        <dbReference type="Proteomes" id="UP000178319"/>
    </source>
</evidence>
<dbReference type="SUPFAM" id="SSF56712">
    <property type="entry name" value="Prokaryotic type I DNA topoisomerase"/>
    <property type="match status" value="1"/>
</dbReference>
<feature type="site" description="Interaction with DNA" evidence="10">
    <location>
        <position position="137"/>
    </location>
</feature>
<dbReference type="InterPro" id="IPR034149">
    <property type="entry name" value="TOPRIM_TopoI"/>
</dbReference>
<protein>
    <recommendedName>
        <fullName evidence="10">DNA topoisomerase 1</fullName>
        <ecNumber evidence="10">5.6.2.1</ecNumber>
    </recommendedName>
    <alternativeName>
        <fullName evidence="10">DNA topoisomerase I</fullName>
    </alternativeName>
</protein>
<dbReference type="Gene3D" id="1.10.460.10">
    <property type="entry name" value="Topoisomerase I, domain 2"/>
    <property type="match status" value="1"/>
</dbReference>
<dbReference type="InterPro" id="IPR013497">
    <property type="entry name" value="Topo_IA_cen"/>
</dbReference>
<keyword evidence="9 10" id="KW-0413">Isomerase</keyword>
<dbReference type="PANTHER" id="PTHR42785:SF1">
    <property type="entry name" value="DNA TOPOISOMERASE"/>
    <property type="match status" value="1"/>
</dbReference>
<evidence type="ECO:0000256" key="4">
    <source>
        <dbReference type="ARBA" id="ARBA00022771"/>
    </source>
</evidence>
<dbReference type="STRING" id="1797516.A3D26_02930"/>
<dbReference type="InterPro" id="IPR013498">
    <property type="entry name" value="Topo_IA_Znf"/>
</dbReference>
<evidence type="ECO:0000259" key="11">
    <source>
        <dbReference type="PROSITE" id="PS50880"/>
    </source>
</evidence>
<feature type="site" description="Interaction with DNA" evidence="10">
    <location>
        <position position="31"/>
    </location>
</feature>
<feature type="site" description="Interaction with DNA" evidence="10">
    <location>
        <position position="152"/>
    </location>
</feature>
<evidence type="ECO:0000256" key="3">
    <source>
        <dbReference type="ARBA" id="ARBA00022723"/>
    </source>
</evidence>
<name>A0A1G1V5W5_9BACT</name>
<dbReference type="GO" id="GO:0008270">
    <property type="term" value="F:zinc ion binding"/>
    <property type="evidence" value="ECO:0007669"/>
    <property type="project" value="UniProtKB-KW"/>
</dbReference>
<comment type="caution">
    <text evidence="13">The sequence shown here is derived from an EMBL/GenBank/DDBJ whole genome shotgun (WGS) entry which is preliminary data.</text>
</comment>
<dbReference type="InterPro" id="IPR028612">
    <property type="entry name" value="Topoisom_1_IA"/>
</dbReference>
<dbReference type="GO" id="GO:0005694">
    <property type="term" value="C:chromosome"/>
    <property type="evidence" value="ECO:0007669"/>
    <property type="project" value="InterPro"/>
</dbReference>
<feature type="site" description="Interaction with DNA" evidence="10">
    <location>
        <position position="481"/>
    </location>
</feature>
<dbReference type="EC" id="5.6.2.1" evidence="10"/>
<dbReference type="InterPro" id="IPR013826">
    <property type="entry name" value="Topo_IA_cen_sub3"/>
</dbReference>
<comment type="similarity">
    <text evidence="2 10">Belongs to the type IA topoisomerase family.</text>
</comment>
<dbReference type="CDD" id="cd00186">
    <property type="entry name" value="TOP1Ac"/>
    <property type="match status" value="1"/>
</dbReference>
<dbReference type="Gene3D" id="3.30.65.10">
    <property type="entry name" value="Bacterial Topoisomerase I, domain 1"/>
    <property type="match status" value="2"/>
</dbReference>
<feature type="domain" description="Toprim" evidence="11">
    <location>
        <begin position="1"/>
        <end position="110"/>
    </location>
</feature>
<dbReference type="PANTHER" id="PTHR42785">
    <property type="entry name" value="DNA TOPOISOMERASE, TYPE IA, CORE"/>
    <property type="match status" value="1"/>
</dbReference>
<dbReference type="NCBIfam" id="TIGR01051">
    <property type="entry name" value="topA_bact"/>
    <property type="match status" value="1"/>
</dbReference>
<dbReference type="PRINTS" id="PR00417">
    <property type="entry name" value="PRTPISMRASEI"/>
</dbReference>
<keyword evidence="5" id="KW-0862">Zinc</keyword>
<evidence type="ECO:0000256" key="6">
    <source>
        <dbReference type="ARBA" id="ARBA00022842"/>
    </source>
</evidence>
<dbReference type="InterPro" id="IPR006171">
    <property type="entry name" value="TOPRIM_dom"/>
</dbReference>
<evidence type="ECO:0000256" key="9">
    <source>
        <dbReference type="ARBA" id="ARBA00023235"/>
    </source>
</evidence>
<dbReference type="InterPro" id="IPR013825">
    <property type="entry name" value="Topo_IA_cen_sub2"/>
</dbReference>
<dbReference type="SMART" id="SM00436">
    <property type="entry name" value="TOP1Bc"/>
    <property type="match status" value="1"/>
</dbReference>
<evidence type="ECO:0000256" key="1">
    <source>
        <dbReference type="ARBA" id="ARBA00000213"/>
    </source>
</evidence>
<dbReference type="Pfam" id="PF01751">
    <property type="entry name" value="Toprim"/>
    <property type="match status" value="1"/>
</dbReference>
<dbReference type="SMART" id="SM00437">
    <property type="entry name" value="TOP1Ac"/>
    <property type="match status" value="1"/>
</dbReference>
<keyword evidence="6" id="KW-0460">Magnesium</keyword>
<reference evidence="13 14" key="1">
    <citation type="journal article" date="2016" name="Nat. Commun.">
        <title>Thousands of microbial genomes shed light on interconnected biogeochemical processes in an aquifer system.</title>
        <authorList>
            <person name="Anantharaman K."/>
            <person name="Brown C.T."/>
            <person name="Hug L.A."/>
            <person name="Sharon I."/>
            <person name="Castelle C.J."/>
            <person name="Probst A.J."/>
            <person name="Thomas B.C."/>
            <person name="Singh A."/>
            <person name="Wilkins M.J."/>
            <person name="Karaoz U."/>
            <person name="Brodie E.L."/>
            <person name="Williams K.H."/>
            <person name="Hubbard S.S."/>
            <person name="Banfield J.F."/>
        </authorList>
    </citation>
    <scope>NUCLEOTIDE SEQUENCE [LARGE SCALE GENOMIC DNA]</scope>
</reference>
<evidence type="ECO:0000259" key="12">
    <source>
        <dbReference type="PROSITE" id="PS52039"/>
    </source>
</evidence>
<dbReference type="InterPro" id="IPR023406">
    <property type="entry name" value="Topo_IA_AS"/>
</dbReference>
<dbReference type="PROSITE" id="PS52039">
    <property type="entry name" value="TOPO_IA_2"/>
    <property type="match status" value="1"/>
</dbReference>
<dbReference type="InterPro" id="IPR003601">
    <property type="entry name" value="Topo_IA_2"/>
</dbReference>
<sequence>MNLIIVESPTKAKTLGRFLGKDYEVLATMGHVVDLPKSKLGVDVEHDFTPDYVAVAKKNDVAKIIKKEAKRADKIYLATDPDREGEAIAKHVADIIDTKVKPVRVVFHEITESAVRHALDTPRDIDLKLYDAQQARRVLDRLVGYKLSPLLWKKVRRGLSAGRVQSVAVRLIVEREREIEAFVAQEFWEIGVEVKTQNVERKTESFVVGLVRIEDTKAEVKNKEQAESVVQDLEKAEYKISEVKKREVRKHPYPPFTTSTMAQGAARLFGWSARRTMSVAQKLYEEGLITYHRTDSLNLAQEAVFAARGYVEKSYGKDYVPEKPRFYKTKSRVAQEAHEAIRPTDVGEIATRDSQIANQDGEKLYELIWKRFVACQMAEARFDATSIEVRADKYTLRASGEVMKFEGWRKVYGGGQNAEDAQLLPEVERGDVLEKIKVLSEQKFTQPPPRFNEASIIKTLEKLGIGRPSTYAPTISTIQVRQYVEKDEGKFRPTSLGIAVNDFIVHNFPDIVDYQFTAGMEESLDGIARGDKEWVPVMREFWDPFSKKLEGVEETAERVKVAVEETGEKCPKCGEDPNVARALRGKQVIRLGRFGKFLSCSRFPDCDWKDKYVEKIDIPCPDCKEGDVIIKKTKRGKSFYGCSRYPDCKFASWKKPKDEGEESNSAASTE</sequence>
<dbReference type="PROSITE" id="PS50880">
    <property type="entry name" value="TOPRIM"/>
    <property type="match status" value="1"/>
</dbReference>
<feature type="domain" description="Topo IA-type catalytic" evidence="12">
    <location>
        <begin position="126"/>
        <end position="549"/>
    </location>
</feature>
<feature type="site" description="Interaction with DNA" evidence="10">
    <location>
        <position position="136"/>
    </location>
</feature>
<dbReference type="InterPro" id="IPR003602">
    <property type="entry name" value="Topo_IA_DNA-bd_dom"/>
</dbReference>
<evidence type="ECO:0000256" key="5">
    <source>
        <dbReference type="ARBA" id="ARBA00022833"/>
    </source>
</evidence>
<gene>
    <name evidence="10" type="primary">topA</name>
    <name evidence="13" type="ORF">A3D26_02930</name>
</gene>
<feature type="region of interest" description="Interaction with DNA" evidence="10">
    <location>
        <begin position="160"/>
        <end position="165"/>
    </location>
</feature>
<dbReference type="SUPFAM" id="SSF57783">
    <property type="entry name" value="Zinc beta-ribbon"/>
    <property type="match status" value="1"/>
</dbReference>
<dbReference type="Pfam" id="PF01131">
    <property type="entry name" value="Topoisom_bac"/>
    <property type="match status" value="1"/>
</dbReference>
<dbReference type="SMART" id="SM00493">
    <property type="entry name" value="TOPRIM"/>
    <property type="match status" value="1"/>
</dbReference>
<accession>A0A1G1V5W5</accession>
<organism evidence="13 14">
    <name type="scientific">Candidatus Blackburnbacteria bacterium RIFCSPHIGHO2_02_FULL_44_20</name>
    <dbReference type="NCBI Taxonomy" id="1797516"/>
    <lineage>
        <taxon>Bacteria</taxon>
        <taxon>Candidatus Blackburniibacteriota</taxon>
    </lineage>
</organism>
<comment type="catalytic activity">
    <reaction evidence="1 10">
        <text>ATP-independent breakage of single-stranded DNA, followed by passage and rejoining.</text>
        <dbReference type="EC" id="5.6.2.1"/>
    </reaction>
</comment>
<feature type="site" description="Interaction with DNA" evidence="10">
    <location>
        <position position="145"/>
    </location>
</feature>
<dbReference type="GO" id="GO:0003917">
    <property type="term" value="F:DNA topoisomerase type I (single strand cut, ATP-independent) activity"/>
    <property type="evidence" value="ECO:0007669"/>
    <property type="project" value="UniProtKB-UniRule"/>
</dbReference>
<dbReference type="InterPro" id="IPR000380">
    <property type="entry name" value="Topo_IA"/>
</dbReference>
<dbReference type="InterPro" id="IPR023405">
    <property type="entry name" value="Topo_IA_core_domain"/>
</dbReference>
<dbReference type="HAMAP" id="MF_00952">
    <property type="entry name" value="Topoisom_1_prok"/>
    <property type="match status" value="1"/>
</dbReference>
<dbReference type="GO" id="GO:0003677">
    <property type="term" value="F:DNA binding"/>
    <property type="evidence" value="ECO:0007669"/>
    <property type="project" value="UniProtKB-KW"/>
</dbReference>
<keyword evidence="7 10" id="KW-0799">Topoisomerase</keyword>
<dbReference type="Gene3D" id="2.70.20.10">
    <property type="entry name" value="Topoisomerase I, domain 3"/>
    <property type="match status" value="1"/>
</dbReference>
<evidence type="ECO:0000256" key="2">
    <source>
        <dbReference type="ARBA" id="ARBA00009446"/>
    </source>
</evidence>
<dbReference type="Gene3D" id="3.40.50.140">
    <property type="match status" value="1"/>
</dbReference>